<keyword evidence="2 4" id="KW-0808">Transferase</keyword>
<dbReference type="Pfam" id="PF13692">
    <property type="entry name" value="Glyco_trans_1_4"/>
    <property type="match status" value="1"/>
</dbReference>
<dbReference type="RefSeq" id="WP_174778990.1">
    <property type="nucleotide sequence ID" value="NZ_BAAAWP010000001.1"/>
</dbReference>
<dbReference type="EMBL" id="JABMCG010000076">
    <property type="protein sequence ID" value="NUU27119.1"/>
    <property type="molecule type" value="Genomic_DNA"/>
</dbReference>
<gene>
    <name evidence="4" type="ORF">HP467_03175</name>
</gene>
<dbReference type="GO" id="GO:0016757">
    <property type="term" value="F:glycosyltransferase activity"/>
    <property type="evidence" value="ECO:0007669"/>
    <property type="project" value="UniProtKB-KW"/>
</dbReference>
<feature type="domain" description="Glycosyltransferase subfamily 4-like N-terminal" evidence="3">
    <location>
        <begin position="23"/>
        <end position="161"/>
    </location>
</feature>
<evidence type="ECO:0000313" key="4">
    <source>
        <dbReference type="EMBL" id="NUU27119.1"/>
    </source>
</evidence>
<dbReference type="SUPFAM" id="SSF53756">
    <property type="entry name" value="UDP-Glycosyltransferase/glycogen phosphorylase"/>
    <property type="match status" value="1"/>
</dbReference>
<proteinExistence type="predicted"/>
<accession>A0A850DR65</accession>
<evidence type="ECO:0000259" key="3">
    <source>
        <dbReference type="Pfam" id="PF13439"/>
    </source>
</evidence>
<comment type="caution">
    <text evidence="4">The sequence shown here is derived from an EMBL/GenBank/DDBJ whole genome shotgun (WGS) entry which is preliminary data.</text>
</comment>
<dbReference type="Proteomes" id="UP000539146">
    <property type="component" value="Unassembled WGS sequence"/>
</dbReference>
<dbReference type="PANTHER" id="PTHR46401">
    <property type="entry name" value="GLYCOSYLTRANSFERASE WBBK-RELATED"/>
    <property type="match status" value="1"/>
</dbReference>
<keyword evidence="1" id="KW-0328">Glycosyltransferase</keyword>
<protein>
    <submittedName>
        <fullName evidence="4">Glycosyltransferase family 4 protein</fullName>
    </submittedName>
</protein>
<sequence>MSRVDIAHISSAHPWTDNRVHLREAAGLAAAGWRVLLVAVESDLDVPETGVQLRTVPRRRRLQRVVMSSAQALWIGWRSGATVLHLHDPELVWGIPVLRLLGRRVVFDAHEDLPNQVRTKAYLGRIGTALARVLASVVVRVAGTADRVVAATETIGDRFDERKTVLVRNFPRLRDDDEQAHDREPAVAFVGALDVARGAEVLADAVLHSSFPEGWRLRLAGPIRPAALVDGFDQGVERGRVELHGQVSPGAARDLLAASSIGVVTLLPTPAHLDCLPTKLFENMAAGLAIVASDFPLWRRMLRGYDCVTFVDPTDPAAVARAIADYAGDPGLLARHGAAAAAAARETFRWDREERALVEMYRTLIGDPVR</sequence>
<name>A0A850DR65_9MICO</name>
<evidence type="ECO:0000313" key="5">
    <source>
        <dbReference type="Proteomes" id="UP000539146"/>
    </source>
</evidence>
<dbReference type="Pfam" id="PF13439">
    <property type="entry name" value="Glyco_transf_4"/>
    <property type="match status" value="1"/>
</dbReference>
<dbReference type="GO" id="GO:0009103">
    <property type="term" value="P:lipopolysaccharide biosynthetic process"/>
    <property type="evidence" value="ECO:0007669"/>
    <property type="project" value="TreeGrafter"/>
</dbReference>
<organism evidence="4 5">
    <name type="scientific">Curtobacterium citreum</name>
    <dbReference type="NCBI Taxonomy" id="2036"/>
    <lineage>
        <taxon>Bacteria</taxon>
        <taxon>Bacillati</taxon>
        <taxon>Actinomycetota</taxon>
        <taxon>Actinomycetes</taxon>
        <taxon>Micrococcales</taxon>
        <taxon>Microbacteriaceae</taxon>
        <taxon>Curtobacterium</taxon>
    </lineage>
</organism>
<dbReference type="AlphaFoldDB" id="A0A850DR65"/>
<dbReference type="Gene3D" id="3.40.50.2000">
    <property type="entry name" value="Glycogen Phosphorylase B"/>
    <property type="match status" value="2"/>
</dbReference>
<evidence type="ECO:0000256" key="1">
    <source>
        <dbReference type="ARBA" id="ARBA00022676"/>
    </source>
</evidence>
<dbReference type="CDD" id="cd03801">
    <property type="entry name" value="GT4_PimA-like"/>
    <property type="match status" value="1"/>
</dbReference>
<reference evidence="4 5" key="1">
    <citation type="submission" date="2020-05" db="EMBL/GenBank/DDBJ databases">
        <title>Genome Sequencing of Type Strains.</title>
        <authorList>
            <person name="Lemaire J.F."/>
            <person name="Inderbitzin P."/>
            <person name="Gregorio O.A."/>
            <person name="Collins S.B."/>
            <person name="Wespe N."/>
            <person name="Knight-Connoni V."/>
        </authorList>
    </citation>
    <scope>NUCLEOTIDE SEQUENCE [LARGE SCALE GENOMIC DNA]</scope>
    <source>
        <strain evidence="4 5">DSM 20512</strain>
    </source>
</reference>
<evidence type="ECO:0000256" key="2">
    <source>
        <dbReference type="ARBA" id="ARBA00022679"/>
    </source>
</evidence>
<dbReference type="InterPro" id="IPR028098">
    <property type="entry name" value="Glyco_trans_4-like_N"/>
</dbReference>
<dbReference type="PANTHER" id="PTHR46401:SF2">
    <property type="entry name" value="GLYCOSYLTRANSFERASE WBBK-RELATED"/>
    <property type="match status" value="1"/>
</dbReference>